<dbReference type="GO" id="GO:0008270">
    <property type="term" value="F:zinc ion binding"/>
    <property type="evidence" value="ECO:0007669"/>
    <property type="project" value="UniProtKB-KW"/>
</dbReference>
<dbReference type="PANTHER" id="PTHR46927:SF3">
    <property type="entry name" value="THAP-TYPE DOMAIN-CONTAINING PROTEIN"/>
    <property type="match status" value="1"/>
</dbReference>
<dbReference type="SMART" id="SM00692">
    <property type="entry name" value="DM3"/>
    <property type="match status" value="1"/>
</dbReference>
<accession>A0A1E1XDL6</accession>
<evidence type="ECO:0000256" key="5">
    <source>
        <dbReference type="PROSITE-ProRule" id="PRU00309"/>
    </source>
</evidence>
<evidence type="ECO:0000256" key="2">
    <source>
        <dbReference type="ARBA" id="ARBA00022771"/>
    </source>
</evidence>
<dbReference type="SMART" id="SM00980">
    <property type="entry name" value="THAP"/>
    <property type="match status" value="1"/>
</dbReference>
<reference evidence="8" key="1">
    <citation type="journal article" date="2017" name="Front. Cell. Infect. Microbiol.">
        <title>The Distinct Transcriptional Response of the Midgut of Amblyomma sculptum and Amblyomma aureolatum Ticks to Rickettsia rickettsii Correlates to Their Differences in Susceptibility to Infection.</title>
        <authorList>
            <person name="Martins L.A."/>
            <person name="Galletti M.F.B.M."/>
            <person name="Ribeiro J.M."/>
            <person name="Fujita A."/>
            <person name="Costa F.B."/>
            <person name="Labruna M.B."/>
            <person name="Daffre S."/>
            <person name="Fogaca A.C."/>
        </authorList>
    </citation>
    <scope>NUCLEOTIDE SEQUENCE</scope>
</reference>
<dbReference type="AlphaFoldDB" id="A0A1E1XDL6"/>
<feature type="region of interest" description="Disordered" evidence="6">
    <location>
        <begin position="129"/>
        <end position="152"/>
    </location>
</feature>
<evidence type="ECO:0000256" key="6">
    <source>
        <dbReference type="SAM" id="MobiDB-lite"/>
    </source>
</evidence>
<evidence type="ECO:0000256" key="1">
    <source>
        <dbReference type="ARBA" id="ARBA00022723"/>
    </source>
</evidence>
<feature type="domain" description="THAP-type" evidence="7">
    <location>
        <begin position="1"/>
        <end position="90"/>
    </location>
</feature>
<keyword evidence="1" id="KW-0479">Metal-binding</keyword>
<dbReference type="PANTHER" id="PTHR46927">
    <property type="entry name" value="AGAP005574-PA"/>
    <property type="match status" value="1"/>
</dbReference>
<proteinExistence type="evidence at transcript level"/>
<dbReference type="Pfam" id="PF05485">
    <property type="entry name" value="THAP"/>
    <property type="match status" value="1"/>
</dbReference>
<keyword evidence="3" id="KW-0862">Zinc</keyword>
<evidence type="ECO:0000256" key="4">
    <source>
        <dbReference type="ARBA" id="ARBA00023125"/>
    </source>
</evidence>
<dbReference type="SUPFAM" id="SSF57716">
    <property type="entry name" value="Glucocorticoid receptor-like (DNA-binding domain)"/>
    <property type="match status" value="1"/>
</dbReference>
<organism evidence="8">
    <name type="scientific">Amblyomma aureolatum</name>
    <dbReference type="NCBI Taxonomy" id="187763"/>
    <lineage>
        <taxon>Eukaryota</taxon>
        <taxon>Metazoa</taxon>
        <taxon>Ecdysozoa</taxon>
        <taxon>Arthropoda</taxon>
        <taxon>Chelicerata</taxon>
        <taxon>Arachnida</taxon>
        <taxon>Acari</taxon>
        <taxon>Parasitiformes</taxon>
        <taxon>Ixodida</taxon>
        <taxon>Ixodoidea</taxon>
        <taxon>Ixodidae</taxon>
        <taxon>Amblyomminae</taxon>
        <taxon>Amblyomma</taxon>
    </lineage>
</organism>
<evidence type="ECO:0000256" key="3">
    <source>
        <dbReference type="ARBA" id="ARBA00022833"/>
    </source>
</evidence>
<evidence type="ECO:0000259" key="7">
    <source>
        <dbReference type="PROSITE" id="PS50950"/>
    </source>
</evidence>
<keyword evidence="2 5" id="KW-0863">Zinc-finger</keyword>
<dbReference type="Gene3D" id="6.20.210.20">
    <property type="entry name" value="THAP domain"/>
    <property type="match status" value="1"/>
</dbReference>
<dbReference type="EMBL" id="GFAC01001841">
    <property type="protein sequence ID" value="JAT97347.1"/>
    <property type="molecule type" value="mRNA"/>
</dbReference>
<protein>
    <recommendedName>
        <fullName evidence="7">THAP-type domain-containing protein</fullName>
    </recommendedName>
</protein>
<keyword evidence="4 5" id="KW-0238">DNA-binding</keyword>
<dbReference type="GO" id="GO:0003677">
    <property type="term" value="F:DNA binding"/>
    <property type="evidence" value="ECO:0007669"/>
    <property type="project" value="UniProtKB-UniRule"/>
</dbReference>
<dbReference type="InterPro" id="IPR006612">
    <property type="entry name" value="THAP_Znf"/>
</dbReference>
<evidence type="ECO:0000313" key="8">
    <source>
        <dbReference type="EMBL" id="JAT97347.1"/>
    </source>
</evidence>
<name>A0A1E1XDL6_9ACAR</name>
<dbReference type="InterPro" id="IPR038441">
    <property type="entry name" value="THAP_Znf_sf"/>
</dbReference>
<dbReference type="PROSITE" id="PS50950">
    <property type="entry name" value="ZF_THAP"/>
    <property type="match status" value="1"/>
</dbReference>
<sequence>MPTRCVAIGCTTTTHSVPRVSLHIFPRCAMQRKLWVLATKRDKWEPSKHSVLCSAHFRSEDFVHDPNVTATLQCAPLRRCLKPGAVPSLFSHSKKEGKPRAAFEKRRRLELVNSALAAAAAAESSSAVEKSGGTADKQCGTSDVEMSGISGGNKNLRRPTFCHMPRTASKFSQACLRTPAKSKGMMTTTTCLLRNCGIQTVKARF</sequence>
<dbReference type="InterPro" id="IPR052224">
    <property type="entry name" value="THAP_domain_protein"/>
</dbReference>